<name>A0A5S5DM88_9SPHI</name>
<proteinExistence type="predicted"/>
<keyword evidence="3" id="KW-1185">Reference proteome</keyword>
<reference evidence="2 3" key="1">
    <citation type="submission" date="2019-07" db="EMBL/GenBank/DDBJ databases">
        <title>Genomic Encyclopedia of Archaeal and Bacterial Type Strains, Phase II (KMG-II): from individual species to whole genera.</title>
        <authorList>
            <person name="Goeker M."/>
        </authorList>
    </citation>
    <scope>NUCLEOTIDE SEQUENCE [LARGE SCALE GENOMIC DNA]</scope>
    <source>
        <strain evidence="2 3">DSM 18850</strain>
    </source>
</reference>
<protein>
    <submittedName>
        <fullName evidence="2">Uncharacterized protein</fullName>
    </submittedName>
</protein>
<comment type="caution">
    <text evidence="2">The sequence shown here is derived from an EMBL/GenBank/DDBJ whole genome shotgun (WGS) entry which is preliminary data.</text>
</comment>
<evidence type="ECO:0000313" key="3">
    <source>
        <dbReference type="Proteomes" id="UP000325105"/>
    </source>
</evidence>
<feature type="compositionally biased region" description="Basic residues" evidence="1">
    <location>
        <begin position="42"/>
        <end position="52"/>
    </location>
</feature>
<dbReference type="EMBL" id="VNHX01000007">
    <property type="protein sequence ID" value="TYP96156.1"/>
    <property type="molecule type" value="Genomic_DNA"/>
</dbReference>
<gene>
    <name evidence="2" type="ORF">BC792_10755</name>
</gene>
<dbReference type="AlphaFoldDB" id="A0A5S5DM88"/>
<evidence type="ECO:0000256" key="1">
    <source>
        <dbReference type="SAM" id="MobiDB-lite"/>
    </source>
</evidence>
<organism evidence="2 3">
    <name type="scientific">Sphingobacterium allocomposti</name>
    <dbReference type="NCBI Taxonomy" id="415956"/>
    <lineage>
        <taxon>Bacteria</taxon>
        <taxon>Pseudomonadati</taxon>
        <taxon>Bacteroidota</taxon>
        <taxon>Sphingobacteriia</taxon>
        <taxon>Sphingobacteriales</taxon>
        <taxon>Sphingobacteriaceae</taxon>
        <taxon>Sphingobacterium</taxon>
    </lineage>
</organism>
<evidence type="ECO:0000313" key="2">
    <source>
        <dbReference type="EMBL" id="TYP96156.1"/>
    </source>
</evidence>
<sequence>MSVPAPRVASQYTSDGHQPSLKWTVFQDSLLTVLRTRRRIPAVGPQKRRNKNLIKPDDQHKQRLKRPFNDLFPNKF</sequence>
<dbReference type="Proteomes" id="UP000325105">
    <property type="component" value="Unassembled WGS sequence"/>
</dbReference>
<accession>A0A5S5DM88</accession>
<feature type="region of interest" description="Disordered" evidence="1">
    <location>
        <begin position="42"/>
        <end position="76"/>
    </location>
</feature>